<protein>
    <submittedName>
        <fullName evidence="1">Uncharacterized protein</fullName>
    </submittedName>
</protein>
<reference evidence="1" key="1">
    <citation type="submission" date="2019-04" db="EMBL/GenBank/DDBJ databases">
        <title>Friends and foes A comparative genomics studyof 23 Aspergillus species from section Flavi.</title>
        <authorList>
            <consortium name="DOE Joint Genome Institute"/>
            <person name="Kjaerbolling I."/>
            <person name="Vesth T."/>
            <person name="Frisvad J.C."/>
            <person name="Nybo J.L."/>
            <person name="Theobald S."/>
            <person name="Kildgaard S."/>
            <person name="Isbrandt T."/>
            <person name="Kuo A."/>
            <person name="Sato A."/>
            <person name="Lyhne E.K."/>
            <person name="Kogle M.E."/>
            <person name="Wiebenga A."/>
            <person name="Kun R.S."/>
            <person name="Lubbers R.J."/>
            <person name="Makela M.R."/>
            <person name="Barry K."/>
            <person name="Chovatia M."/>
            <person name="Clum A."/>
            <person name="Daum C."/>
            <person name="Haridas S."/>
            <person name="He G."/>
            <person name="LaButti K."/>
            <person name="Lipzen A."/>
            <person name="Mondo S."/>
            <person name="Riley R."/>
            <person name="Salamov A."/>
            <person name="Simmons B.A."/>
            <person name="Magnuson J.K."/>
            <person name="Henrissat B."/>
            <person name="Mortensen U.H."/>
            <person name="Larsen T.O."/>
            <person name="Devries R.P."/>
            <person name="Grigoriev I.V."/>
            <person name="Machida M."/>
            <person name="Baker S.E."/>
            <person name="Andersen M.R."/>
        </authorList>
    </citation>
    <scope>NUCLEOTIDE SEQUENCE [LARGE SCALE GENOMIC DNA]</scope>
    <source>
        <strain evidence="1">IBT 14317</strain>
    </source>
</reference>
<evidence type="ECO:0000313" key="1">
    <source>
        <dbReference type="EMBL" id="KAE8393832.1"/>
    </source>
</evidence>
<dbReference type="OrthoDB" id="4360026at2759"/>
<accession>A0A5N7CI16</accession>
<name>A0A5N7CI16_PETAA</name>
<dbReference type="AlphaFoldDB" id="A0A5N7CI16"/>
<organism evidence="1">
    <name type="scientific">Petromyces alliaceus</name>
    <name type="common">Aspergillus alliaceus</name>
    <dbReference type="NCBI Taxonomy" id="209559"/>
    <lineage>
        <taxon>Eukaryota</taxon>
        <taxon>Fungi</taxon>
        <taxon>Dikarya</taxon>
        <taxon>Ascomycota</taxon>
        <taxon>Pezizomycotina</taxon>
        <taxon>Eurotiomycetes</taxon>
        <taxon>Eurotiomycetidae</taxon>
        <taxon>Eurotiales</taxon>
        <taxon>Aspergillaceae</taxon>
        <taxon>Aspergillus</taxon>
        <taxon>Aspergillus subgen. Circumdati</taxon>
    </lineage>
</organism>
<sequence length="215" mass="24949">MFAKWWSLQPDLGPFVQRVVTARFIMNNDLSRITPETESLPTVSFTLPFHIHIPARSFSAVDRVWHRQLPGSAFWLTMMISGIVMLDVDPGANILDEARISPDPKHLYDLESKIPERWCRSQKQLESRHKSVMRLNMFDYTSTVPVDNVAHDPLADVESSFPYDSHRTNMAKYEFRACMTDEMSTMAEDLWDKEPISFCFDEYYQSLSEVNRSSS</sequence>
<dbReference type="Proteomes" id="UP000326877">
    <property type="component" value="Unassembled WGS sequence"/>
</dbReference>
<gene>
    <name evidence="1" type="ORF">BDV23DRAFT_180282</name>
</gene>
<proteinExistence type="predicted"/>
<dbReference type="EMBL" id="ML735227">
    <property type="protein sequence ID" value="KAE8393832.1"/>
    <property type="molecule type" value="Genomic_DNA"/>
</dbReference>